<feature type="domain" description="Response regulatory" evidence="3">
    <location>
        <begin position="10"/>
        <end position="126"/>
    </location>
</feature>
<organism evidence="4 5">
    <name type="scientific">Azospirillum doebereinerae</name>
    <dbReference type="NCBI Taxonomy" id="92933"/>
    <lineage>
        <taxon>Bacteria</taxon>
        <taxon>Pseudomonadati</taxon>
        <taxon>Pseudomonadota</taxon>
        <taxon>Alphaproteobacteria</taxon>
        <taxon>Rhodospirillales</taxon>
        <taxon>Azospirillaceae</taxon>
        <taxon>Azospirillum</taxon>
    </lineage>
</organism>
<dbReference type="PROSITE" id="PS50110">
    <property type="entry name" value="RESPONSE_REGULATORY"/>
    <property type="match status" value="1"/>
</dbReference>
<dbReference type="SMART" id="SM00448">
    <property type="entry name" value="REC"/>
    <property type="match status" value="1"/>
</dbReference>
<dbReference type="Proteomes" id="UP000280346">
    <property type="component" value="Unassembled WGS sequence"/>
</dbReference>
<dbReference type="InterPro" id="IPR011006">
    <property type="entry name" value="CheY-like_superfamily"/>
</dbReference>
<accession>A0A3S0X0T4</accession>
<protein>
    <submittedName>
        <fullName evidence="4">Response regulator</fullName>
    </submittedName>
</protein>
<dbReference type="SUPFAM" id="SSF52172">
    <property type="entry name" value="CheY-like"/>
    <property type="match status" value="1"/>
</dbReference>
<dbReference type="PANTHER" id="PTHR44591">
    <property type="entry name" value="STRESS RESPONSE REGULATOR PROTEIN 1"/>
    <property type="match status" value="1"/>
</dbReference>
<comment type="caution">
    <text evidence="4">The sequence shown here is derived from an EMBL/GenBank/DDBJ whole genome shotgun (WGS) entry which is preliminary data.</text>
</comment>
<keyword evidence="1 2" id="KW-0597">Phosphoprotein</keyword>
<dbReference type="OrthoDB" id="7932149at2"/>
<gene>
    <name evidence="4" type="ORF">EJ913_07360</name>
</gene>
<keyword evidence="5" id="KW-1185">Reference proteome</keyword>
<reference evidence="4 5" key="1">
    <citation type="submission" date="2018-12" db="EMBL/GenBank/DDBJ databases">
        <authorList>
            <person name="Yang Y."/>
        </authorList>
    </citation>
    <scope>NUCLEOTIDE SEQUENCE [LARGE SCALE GENOMIC DNA]</scope>
    <source>
        <strain evidence="4 5">GSF71</strain>
    </source>
</reference>
<dbReference type="Gene3D" id="3.40.50.2300">
    <property type="match status" value="1"/>
</dbReference>
<evidence type="ECO:0000256" key="2">
    <source>
        <dbReference type="PROSITE-ProRule" id="PRU00169"/>
    </source>
</evidence>
<dbReference type="PANTHER" id="PTHR44591:SF3">
    <property type="entry name" value="RESPONSE REGULATORY DOMAIN-CONTAINING PROTEIN"/>
    <property type="match status" value="1"/>
</dbReference>
<feature type="modified residue" description="4-aspartylphosphate" evidence="2">
    <location>
        <position position="60"/>
    </location>
</feature>
<sequence>MGSMEPQERLAVVIDDEAIILAGMEIMLETWGFRVVAAEDAVTALKALETAPSPAVIVSDYRLRNGGTGVDAVRALREAAGATVPAIILTGDTGAALVADAQRDGLTILHKPVLPAELRREIDRLMDAA</sequence>
<evidence type="ECO:0000259" key="3">
    <source>
        <dbReference type="PROSITE" id="PS50110"/>
    </source>
</evidence>
<evidence type="ECO:0000256" key="1">
    <source>
        <dbReference type="ARBA" id="ARBA00022553"/>
    </source>
</evidence>
<proteinExistence type="predicted"/>
<evidence type="ECO:0000313" key="4">
    <source>
        <dbReference type="EMBL" id="RUQ74168.1"/>
    </source>
</evidence>
<dbReference type="InterPro" id="IPR001789">
    <property type="entry name" value="Sig_transdc_resp-reg_receiver"/>
</dbReference>
<dbReference type="AlphaFoldDB" id="A0A3S0X0T4"/>
<name>A0A3S0X0T4_9PROT</name>
<dbReference type="Pfam" id="PF00072">
    <property type="entry name" value="Response_reg"/>
    <property type="match status" value="1"/>
</dbReference>
<dbReference type="CDD" id="cd00156">
    <property type="entry name" value="REC"/>
    <property type="match status" value="1"/>
</dbReference>
<dbReference type="InterPro" id="IPR050595">
    <property type="entry name" value="Bact_response_regulator"/>
</dbReference>
<dbReference type="EMBL" id="RZIJ01000004">
    <property type="protein sequence ID" value="RUQ74168.1"/>
    <property type="molecule type" value="Genomic_DNA"/>
</dbReference>
<dbReference type="GO" id="GO:0000160">
    <property type="term" value="P:phosphorelay signal transduction system"/>
    <property type="evidence" value="ECO:0007669"/>
    <property type="project" value="InterPro"/>
</dbReference>
<evidence type="ECO:0000313" key="5">
    <source>
        <dbReference type="Proteomes" id="UP000280346"/>
    </source>
</evidence>